<proteinExistence type="predicted"/>
<protein>
    <submittedName>
        <fullName evidence="2">Uncharacterized protein</fullName>
    </submittedName>
</protein>
<evidence type="ECO:0000313" key="2">
    <source>
        <dbReference type="EMBL" id="SDY14046.1"/>
    </source>
</evidence>
<organism evidence="2 3">
    <name type="scientific">Eubacterium barkeri</name>
    <name type="common">Clostridium barkeri</name>
    <dbReference type="NCBI Taxonomy" id="1528"/>
    <lineage>
        <taxon>Bacteria</taxon>
        <taxon>Bacillati</taxon>
        <taxon>Bacillota</taxon>
        <taxon>Clostridia</taxon>
        <taxon>Eubacteriales</taxon>
        <taxon>Eubacteriaceae</taxon>
        <taxon>Eubacterium</taxon>
    </lineage>
</organism>
<feature type="coiled-coil region" evidence="1">
    <location>
        <begin position="25"/>
        <end position="133"/>
    </location>
</feature>
<evidence type="ECO:0000256" key="1">
    <source>
        <dbReference type="SAM" id="Coils"/>
    </source>
</evidence>
<keyword evidence="3" id="KW-1185">Reference proteome</keyword>
<dbReference type="AlphaFoldDB" id="A0A1H3HEV8"/>
<accession>A0A1H3HEV8</accession>
<dbReference type="Proteomes" id="UP000199652">
    <property type="component" value="Unassembled WGS sequence"/>
</dbReference>
<dbReference type="STRING" id="1528.SAMN04488579_11772"/>
<reference evidence="3" key="1">
    <citation type="submission" date="2016-10" db="EMBL/GenBank/DDBJ databases">
        <authorList>
            <person name="Varghese N."/>
            <person name="Submissions S."/>
        </authorList>
    </citation>
    <scope>NUCLEOTIDE SEQUENCE [LARGE SCALE GENOMIC DNA]</scope>
    <source>
        <strain evidence="3">VPI 5359</strain>
    </source>
</reference>
<sequence>MESDACAFVSQEAYNEMVGQVMPLRLKNENQRIDIRRKNKRLEQQEVAIHALMDENNQLIDNVEELRDKVGEWKAEADRLREQIENHDMCDGCEHNHAVLKAEQRAEALVIEVTALQEENNDLKKTVERLKRNRPVVGRPARVNPDFDDAVKSMETKVLPDGPGEDTGHQERDRFDGIVPMMAKHKVGKSYKAERLSPDRMEFRKRGCSRILVTMPSIKSVPQWSVNGEPRKGIEDAIEASRVTQVFE</sequence>
<evidence type="ECO:0000313" key="3">
    <source>
        <dbReference type="Proteomes" id="UP000199652"/>
    </source>
</evidence>
<gene>
    <name evidence="2" type="ORF">SAMN04488579_11772</name>
</gene>
<keyword evidence="1" id="KW-0175">Coiled coil</keyword>
<dbReference type="EMBL" id="FNOU01000017">
    <property type="protein sequence ID" value="SDY14046.1"/>
    <property type="molecule type" value="Genomic_DNA"/>
</dbReference>
<name>A0A1H3HEV8_EUBBA</name>